<accession>A0AAE3KTA3</accession>
<evidence type="ECO:0000313" key="3">
    <source>
        <dbReference type="Proteomes" id="UP001204144"/>
    </source>
</evidence>
<dbReference type="AlphaFoldDB" id="A0AAE3KTA3"/>
<feature type="transmembrane region" description="Helical" evidence="1">
    <location>
        <begin position="148"/>
        <end position="165"/>
    </location>
</feature>
<dbReference type="RefSeq" id="WP_255037660.1">
    <property type="nucleotide sequence ID" value="NZ_RJUF01000045.1"/>
</dbReference>
<keyword evidence="1" id="KW-1133">Transmembrane helix</keyword>
<reference evidence="2 3" key="1">
    <citation type="submission" date="2018-11" db="EMBL/GenBank/DDBJ databases">
        <title>Novel bacteria species description.</title>
        <authorList>
            <person name="Han J.-H."/>
        </authorList>
    </citation>
    <scope>NUCLEOTIDE SEQUENCE [LARGE SCALE GENOMIC DNA]</scope>
    <source>
        <strain evidence="2 3">KCTC23259</strain>
    </source>
</reference>
<proteinExistence type="predicted"/>
<evidence type="ECO:0000256" key="1">
    <source>
        <dbReference type="SAM" id="Phobius"/>
    </source>
</evidence>
<organism evidence="2 3">
    <name type="scientific">Lacihabitans soyangensis</name>
    <dbReference type="NCBI Taxonomy" id="869394"/>
    <lineage>
        <taxon>Bacteria</taxon>
        <taxon>Pseudomonadati</taxon>
        <taxon>Bacteroidota</taxon>
        <taxon>Cytophagia</taxon>
        <taxon>Cytophagales</taxon>
        <taxon>Leadbetterellaceae</taxon>
        <taxon>Lacihabitans</taxon>
    </lineage>
</organism>
<feature type="transmembrane region" description="Helical" evidence="1">
    <location>
        <begin position="12"/>
        <end position="31"/>
    </location>
</feature>
<keyword evidence="3" id="KW-1185">Reference proteome</keyword>
<dbReference type="PROSITE" id="PS51257">
    <property type="entry name" value="PROKAR_LIPOPROTEIN"/>
    <property type="match status" value="1"/>
</dbReference>
<feature type="transmembrane region" description="Helical" evidence="1">
    <location>
        <begin position="43"/>
        <end position="58"/>
    </location>
</feature>
<dbReference type="InterPro" id="IPR025250">
    <property type="entry name" value="DUF4199"/>
</dbReference>
<name>A0AAE3KTA3_9BACT</name>
<protein>
    <submittedName>
        <fullName evidence="2">DUF4199 domain-containing protein</fullName>
    </submittedName>
</protein>
<dbReference type="Proteomes" id="UP001204144">
    <property type="component" value="Unassembled WGS sequence"/>
</dbReference>
<sequence>MKRKQVSNYSLIFGGIAGVACFLFFLAMYATKPNPLAFRRPDLGINIIMIWASIWYFKRNNGGYLHFYEAFSVGFLTNIIGALISGILVYLFIEFIDAKPFTEWMLHGKALLLKDREMFEKMLNEKSYRQSLLSFETQKHSVIITDDLLFKQVAIVAISLFGMAMRKLKN</sequence>
<dbReference type="Pfam" id="PF13858">
    <property type="entry name" value="DUF4199"/>
    <property type="match status" value="1"/>
</dbReference>
<keyword evidence="1" id="KW-0812">Transmembrane</keyword>
<evidence type="ECO:0000313" key="2">
    <source>
        <dbReference type="EMBL" id="MCP9763898.1"/>
    </source>
</evidence>
<gene>
    <name evidence="2" type="ORF">EGI31_13130</name>
</gene>
<comment type="caution">
    <text evidence="2">The sequence shown here is derived from an EMBL/GenBank/DDBJ whole genome shotgun (WGS) entry which is preliminary data.</text>
</comment>
<feature type="transmembrane region" description="Helical" evidence="1">
    <location>
        <begin position="70"/>
        <end position="93"/>
    </location>
</feature>
<keyword evidence="1" id="KW-0472">Membrane</keyword>
<dbReference type="EMBL" id="RJUF01000045">
    <property type="protein sequence ID" value="MCP9763898.1"/>
    <property type="molecule type" value="Genomic_DNA"/>
</dbReference>